<dbReference type="NCBIfam" id="NF002490">
    <property type="entry name" value="PRK01777.1"/>
    <property type="match status" value="1"/>
</dbReference>
<organism evidence="3 4">
    <name type="scientific">Snodgrassella alvi</name>
    <dbReference type="NCBI Taxonomy" id="1196083"/>
    <lineage>
        <taxon>Bacteria</taxon>
        <taxon>Pseudomonadati</taxon>
        <taxon>Pseudomonadota</taxon>
        <taxon>Betaproteobacteria</taxon>
        <taxon>Neisseriales</taxon>
        <taxon>Neisseriaceae</taxon>
        <taxon>Snodgrassella</taxon>
    </lineage>
</organism>
<dbReference type="SUPFAM" id="SSF54285">
    <property type="entry name" value="MoaD/ThiS"/>
    <property type="match status" value="1"/>
</dbReference>
<dbReference type="InterPro" id="IPR016155">
    <property type="entry name" value="Mopterin_synth/thiamin_S_b"/>
</dbReference>
<evidence type="ECO:0000313" key="4">
    <source>
        <dbReference type="Proteomes" id="UP000230463"/>
    </source>
</evidence>
<reference evidence="3 4" key="1">
    <citation type="journal article" date="2017" name="MBio">
        <title>Type VI secretion-mediated competition in the bee gut microbiome.</title>
        <authorList>
            <person name="Steele M.I."/>
            <person name="Kwong W.K."/>
            <person name="Powell J.E."/>
            <person name="Whiteley M."/>
            <person name="Moran N.A."/>
        </authorList>
    </citation>
    <scope>NUCLEOTIDE SEQUENCE [LARGE SCALE GENOMIC DNA]</scope>
    <source>
        <strain evidence="3 4">HK3</strain>
    </source>
</reference>
<dbReference type="Pfam" id="PF03658">
    <property type="entry name" value="Ub-RnfH"/>
    <property type="match status" value="1"/>
</dbReference>
<sequence length="96" mass="11214">MMTKPDIIVEAVYATAEKQYLWQGKIPAGTCARQALLQSELPQHFPQTDFHTAPIGIFGKKVKDEYVLCNWDRIEVYRPLLIDPKENRRRRAQQKD</sequence>
<dbReference type="EMBL" id="MEIU01000057">
    <property type="protein sequence ID" value="PIT60106.1"/>
    <property type="molecule type" value="Genomic_DNA"/>
</dbReference>
<dbReference type="Proteomes" id="UP000230463">
    <property type="component" value="Unassembled WGS sequence"/>
</dbReference>
<evidence type="ECO:0000256" key="1">
    <source>
        <dbReference type="ARBA" id="ARBA00010645"/>
    </source>
</evidence>
<evidence type="ECO:0000256" key="2">
    <source>
        <dbReference type="HAMAP-Rule" id="MF_00460"/>
    </source>
</evidence>
<name>A0A855FW12_9NEIS</name>
<dbReference type="InterPro" id="IPR005346">
    <property type="entry name" value="RnfH"/>
</dbReference>
<dbReference type="PANTHER" id="PTHR37483:SF1">
    <property type="entry name" value="UPF0125 PROTEIN RATB"/>
    <property type="match status" value="1"/>
</dbReference>
<dbReference type="RefSeq" id="WP_373885654.1">
    <property type="nucleotide sequence ID" value="NZ_MDUZ01000046.1"/>
</dbReference>
<evidence type="ECO:0000313" key="3">
    <source>
        <dbReference type="EMBL" id="PIT60106.1"/>
    </source>
</evidence>
<accession>A0A855FW12</accession>
<comment type="similarity">
    <text evidence="1 2">Belongs to the UPF0125 (RnfH) family.</text>
</comment>
<dbReference type="HAMAP" id="MF_00460">
    <property type="entry name" value="UPF0125_RnfH"/>
    <property type="match status" value="1"/>
</dbReference>
<dbReference type="Gene3D" id="3.10.20.280">
    <property type="entry name" value="RnfH-like"/>
    <property type="match status" value="1"/>
</dbReference>
<comment type="caution">
    <text evidence="3">The sequence shown here is derived from an EMBL/GenBank/DDBJ whole genome shotgun (WGS) entry which is preliminary data.</text>
</comment>
<gene>
    <name evidence="3" type="ORF">BHC57_07600</name>
</gene>
<dbReference type="InterPro" id="IPR037021">
    <property type="entry name" value="RnfH_sf"/>
</dbReference>
<proteinExistence type="inferred from homology"/>
<protein>
    <recommendedName>
        <fullName evidence="2">UPF0125 protein BHC57_07600</fullName>
    </recommendedName>
</protein>
<dbReference type="PANTHER" id="PTHR37483">
    <property type="entry name" value="UPF0125 PROTEIN RATB"/>
    <property type="match status" value="1"/>
</dbReference>
<dbReference type="AlphaFoldDB" id="A0A855FW12"/>